<keyword evidence="2" id="KW-1185">Reference proteome</keyword>
<protein>
    <submittedName>
        <fullName evidence="1">Uncharacterized protein</fullName>
    </submittedName>
</protein>
<reference evidence="1" key="1">
    <citation type="journal article" date="2022" name="bioRxiv">
        <title>Sequencing and chromosome-scale assembly of the giantPleurodeles waltlgenome.</title>
        <authorList>
            <person name="Brown T."/>
            <person name="Elewa A."/>
            <person name="Iarovenko S."/>
            <person name="Subramanian E."/>
            <person name="Araus A.J."/>
            <person name="Petzold A."/>
            <person name="Susuki M."/>
            <person name="Suzuki K.-i.T."/>
            <person name="Hayashi T."/>
            <person name="Toyoda A."/>
            <person name="Oliveira C."/>
            <person name="Osipova E."/>
            <person name="Leigh N.D."/>
            <person name="Simon A."/>
            <person name="Yun M.H."/>
        </authorList>
    </citation>
    <scope>NUCLEOTIDE SEQUENCE</scope>
    <source>
        <strain evidence="1">20211129_DDA</strain>
        <tissue evidence="1">Liver</tissue>
    </source>
</reference>
<dbReference type="Proteomes" id="UP001066276">
    <property type="component" value="Chromosome 3_2"/>
</dbReference>
<sequence length="182" mass="18952">MKAVPARPSGLVAVSGDCTPGLVRQCPTCSGVIFAAQAPCLTGGAPQCFLMPTGGPDVLGWGAVYTASLRLWASVPALGPAARSCALSEIRVADLSCCASYCGNHVLLAPPALGFGGLRVQSRGRIGSCRLHTAAPIPPPDRAVARLCQWRCALRPDQFTRAHGDYSALGSPWPVFMRPGIR</sequence>
<name>A0AAV7TLW7_PLEWA</name>
<dbReference type="EMBL" id="JANPWB010000006">
    <property type="protein sequence ID" value="KAJ1177261.1"/>
    <property type="molecule type" value="Genomic_DNA"/>
</dbReference>
<gene>
    <name evidence="1" type="ORF">NDU88_002522</name>
</gene>
<comment type="caution">
    <text evidence="1">The sequence shown here is derived from an EMBL/GenBank/DDBJ whole genome shotgun (WGS) entry which is preliminary data.</text>
</comment>
<organism evidence="1 2">
    <name type="scientific">Pleurodeles waltl</name>
    <name type="common">Iberian ribbed newt</name>
    <dbReference type="NCBI Taxonomy" id="8319"/>
    <lineage>
        <taxon>Eukaryota</taxon>
        <taxon>Metazoa</taxon>
        <taxon>Chordata</taxon>
        <taxon>Craniata</taxon>
        <taxon>Vertebrata</taxon>
        <taxon>Euteleostomi</taxon>
        <taxon>Amphibia</taxon>
        <taxon>Batrachia</taxon>
        <taxon>Caudata</taxon>
        <taxon>Salamandroidea</taxon>
        <taxon>Salamandridae</taxon>
        <taxon>Pleurodelinae</taxon>
        <taxon>Pleurodeles</taxon>
    </lineage>
</organism>
<evidence type="ECO:0000313" key="1">
    <source>
        <dbReference type="EMBL" id="KAJ1177261.1"/>
    </source>
</evidence>
<accession>A0AAV7TLW7</accession>
<evidence type="ECO:0000313" key="2">
    <source>
        <dbReference type="Proteomes" id="UP001066276"/>
    </source>
</evidence>
<dbReference type="AlphaFoldDB" id="A0AAV7TLW7"/>
<proteinExistence type="predicted"/>